<reference evidence="7 8" key="1">
    <citation type="submission" date="2019-08" db="EMBL/GenBank/DDBJ databases">
        <title>Complete genome sequence of Candidatus Uab amorphum.</title>
        <authorList>
            <person name="Shiratori T."/>
            <person name="Suzuki S."/>
            <person name="Kakizawa Y."/>
            <person name="Ishida K."/>
        </authorList>
    </citation>
    <scope>NUCLEOTIDE SEQUENCE [LARGE SCALE GENOMIC DNA]</scope>
    <source>
        <strain evidence="7 8">SRT547</strain>
    </source>
</reference>
<dbReference type="EMBL" id="AP019860">
    <property type="protein sequence ID" value="BBM82569.1"/>
    <property type="molecule type" value="Genomic_DNA"/>
</dbReference>
<organism evidence="7 8">
    <name type="scientific">Uabimicrobium amorphum</name>
    <dbReference type="NCBI Taxonomy" id="2596890"/>
    <lineage>
        <taxon>Bacteria</taxon>
        <taxon>Pseudomonadati</taxon>
        <taxon>Planctomycetota</taxon>
        <taxon>Candidatus Uabimicrobiia</taxon>
        <taxon>Candidatus Uabimicrobiales</taxon>
        <taxon>Candidatus Uabimicrobiaceae</taxon>
        <taxon>Candidatus Uabimicrobium</taxon>
    </lineage>
</organism>
<keyword evidence="2 5" id="KW-0285">Flavoprotein</keyword>
<evidence type="ECO:0000256" key="5">
    <source>
        <dbReference type="PIRNR" id="PIRNR005426"/>
    </source>
</evidence>
<evidence type="ECO:0000256" key="1">
    <source>
        <dbReference type="ARBA" id="ARBA00008366"/>
    </source>
</evidence>
<evidence type="ECO:0000256" key="4">
    <source>
        <dbReference type="ARBA" id="ARBA00023002"/>
    </source>
</evidence>
<keyword evidence="3 5" id="KW-0288">FMN</keyword>
<feature type="domain" description="Nitroreductase" evidence="6">
    <location>
        <begin position="8"/>
        <end position="162"/>
    </location>
</feature>
<dbReference type="InterPro" id="IPR000415">
    <property type="entry name" value="Nitroreductase-like"/>
</dbReference>
<name>A0A5S9F2K8_UABAM</name>
<dbReference type="Gene3D" id="3.40.109.10">
    <property type="entry name" value="NADH Oxidase"/>
    <property type="match status" value="1"/>
</dbReference>
<keyword evidence="8" id="KW-1185">Reference proteome</keyword>
<accession>A0A5S9F2K8</accession>
<dbReference type="AlphaFoldDB" id="A0A5S9F2K8"/>
<dbReference type="RefSeq" id="WP_151966806.1">
    <property type="nucleotide sequence ID" value="NZ_AP019860.1"/>
</dbReference>
<dbReference type="Proteomes" id="UP000326354">
    <property type="component" value="Chromosome"/>
</dbReference>
<keyword evidence="5" id="KW-0521">NADP</keyword>
<keyword evidence="4 5" id="KW-0560">Oxidoreductase</keyword>
<sequence>MDIFEVLENHKSIREYKSTQVPEELLQKILHAGLRASSSGNMQTWSVVVTSDPKIRQSLFQAHFEQEMLLQAPLLLTFCSDFHRMRRWIKLRDAADNFDNLMSFMIGAIDATIAAQNVALAAEAEGLGICYMGTTLASCDTIAQILELPPNVVPVVGYVMGYPDESPQLRDRLPLSGLVHREKYTKYSDEDIATIYEERETKGWDRYMSVPRLRKMIEESGVENLAQVYTQVKYTQESHKHFSQNVLRCLREQDFMNN</sequence>
<dbReference type="GO" id="GO:0016491">
    <property type="term" value="F:oxidoreductase activity"/>
    <property type="evidence" value="ECO:0007669"/>
    <property type="project" value="UniProtKB-UniRule"/>
</dbReference>
<dbReference type="Pfam" id="PF00881">
    <property type="entry name" value="Nitroreductase"/>
    <property type="match status" value="1"/>
</dbReference>
<protein>
    <submittedName>
        <fullName evidence="7">NADPH-dependent oxidoreductase</fullName>
    </submittedName>
</protein>
<dbReference type="SUPFAM" id="SSF55469">
    <property type="entry name" value="FMN-dependent nitroreductase-like"/>
    <property type="match status" value="1"/>
</dbReference>
<dbReference type="PANTHER" id="PTHR43425:SF2">
    <property type="entry name" value="OXYGEN-INSENSITIVE NADPH NITROREDUCTASE"/>
    <property type="match status" value="1"/>
</dbReference>
<dbReference type="KEGG" id="uam:UABAM_00912"/>
<dbReference type="PANTHER" id="PTHR43425">
    <property type="entry name" value="OXYGEN-INSENSITIVE NADPH NITROREDUCTASE"/>
    <property type="match status" value="1"/>
</dbReference>
<evidence type="ECO:0000256" key="2">
    <source>
        <dbReference type="ARBA" id="ARBA00022630"/>
    </source>
</evidence>
<dbReference type="PIRSF" id="PIRSF005426">
    <property type="entry name" value="Frp"/>
    <property type="match status" value="1"/>
</dbReference>
<proteinExistence type="inferred from homology"/>
<evidence type="ECO:0000256" key="3">
    <source>
        <dbReference type="ARBA" id="ARBA00022643"/>
    </source>
</evidence>
<dbReference type="InterPro" id="IPR029479">
    <property type="entry name" value="Nitroreductase"/>
</dbReference>
<gene>
    <name evidence="7" type="ORF">UABAM_00912</name>
</gene>
<evidence type="ECO:0000259" key="6">
    <source>
        <dbReference type="Pfam" id="PF00881"/>
    </source>
</evidence>
<dbReference type="InterPro" id="IPR016446">
    <property type="entry name" value="Flavin_OxRdtase_Frp"/>
</dbReference>
<comment type="similarity">
    <text evidence="1 5">Belongs to the flavin oxidoreductase frp family.</text>
</comment>
<evidence type="ECO:0000313" key="8">
    <source>
        <dbReference type="Proteomes" id="UP000326354"/>
    </source>
</evidence>
<evidence type="ECO:0000313" key="7">
    <source>
        <dbReference type="EMBL" id="BBM82569.1"/>
    </source>
</evidence>
<dbReference type="OrthoDB" id="9812105at2"/>